<dbReference type="InterPro" id="IPR001647">
    <property type="entry name" value="HTH_TetR"/>
</dbReference>
<comment type="caution">
    <text evidence="6">The sequence shown here is derived from an EMBL/GenBank/DDBJ whole genome shotgun (WGS) entry which is preliminary data.</text>
</comment>
<dbReference type="EMBL" id="WTYZ01000001">
    <property type="protein sequence ID" value="MXO82415.1"/>
    <property type="molecule type" value="Genomic_DNA"/>
</dbReference>
<gene>
    <name evidence="6" type="ORF">GRI35_03360</name>
</gene>
<dbReference type="Pfam" id="PF00440">
    <property type="entry name" value="TetR_N"/>
    <property type="match status" value="1"/>
</dbReference>
<dbReference type="PRINTS" id="PR00455">
    <property type="entry name" value="HTHTETR"/>
</dbReference>
<reference evidence="6 7" key="1">
    <citation type="submission" date="2019-12" db="EMBL/GenBank/DDBJ databases">
        <title>Genomic-based taxomic classification of the family Erythrobacteraceae.</title>
        <authorList>
            <person name="Xu L."/>
        </authorList>
    </citation>
    <scope>NUCLEOTIDE SEQUENCE [LARGE SCALE GENOMIC DNA]</scope>
    <source>
        <strain evidence="6 7">KCTC 42006</strain>
    </source>
</reference>
<dbReference type="PANTHER" id="PTHR47506">
    <property type="entry name" value="TRANSCRIPTIONAL REGULATORY PROTEIN"/>
    <property type="match status" value="1"/>
</dbReference>
<dbReference type="RefSeq" id="WP_160612871.1">
    <property type="nucleotide sequence ID" value="NZ_JAUFQM010000001.1"/>
</dbReference>
<keyword evidence="2 4" id="KW-0238">DNA-binding</keyword>
<dbReference type="InterPro" id="IPR036271">
    <property type="entry name" value="Tet_transcr_reg_TetR-rel_C_sf"/>
</dbReference>
<evidence type="ECO:0000256" key="1">
    <source>
        <dbReference type="ARBA" id="ARBA00023015"/>
    </source>
</evidence>
<keyword evidence="1" id="KW-0805">Transcription regulation</keyword>
<evidence type="ECO:0000313" key="7">
    <source>
        <dbReference type="Proteomes" id="UP000460290"/>
    </source>
</evidence>
<dbReference type="OrthoDB" id="9795011at2"/>
<evidence type="ECO:0000313" key="6">
    <source>
        <dbReference type="EMBL" id="MXO82415.1"/>
    </source>
</evidence>
<evidence type="ECO:0000259" key="5">
    <source>
        <dbReference type="PROSITE" id="PS50977"/>
    </source>
</evidence>
<accession>A0A844Z3A5</accession>
<dbReference type="InterPro" id="IPR009057">
    <property type="entry name" value="Homeodomain-like_sf"/>
</dbReference>
<feature type="domain" description="HTH tetR-type" evidence="5">
    <location>
        <begin position="12"/>
        <end position="72"/>
    </location>
</feature>
<feature type="DNA-binding region" description="H-T-H motif" evidence="4">
    <location>
        <begin position="35"/>
        <end position="54"/>
    </location>
</feature>
<sequence>MIRSEELSPKAEATRTRVLDTAAGLFWRRNYHGVSLDEVAAQAGVNKATIYRYYLDKAELVTAVMAANGEKVIAKVFEPAFAASASPEGRLCAIYQCLYRAQSSLADKEDDVFGCPIAGLALELGQELPSLRESAREIFDRVESYLLIIASDAVAEGKASGWTDTALARTLVQLLHGGFASSRLSVEPIRMLEAGNASLALIGSKRRLSYQTGEIQ</sequence>
<proteinExistence type="predicted"/>
<organism evidence="6 7">
    <name type="scientific">Pontixanthobacter aestiaquae</name>
    <dbReference type="NCBI Taxonomy" id="1509367"/>
    <lineage>
        <taxon>Bacteria</taxon>
        <taxon>Pseudomonadati</taxon>
        <taxon>Pseudomonadota</taxon>
        <taxon>Alphaproteobacteria</taxon>
        <taxon>Sphingomonadales</taxon>
        <taxon>Erythrobacteraceae</taxon>
        <taxon>Pontixanthobacter</taxon>
    </lineage>
</organism>
<dbReference type="InterPro" id="IPR011075">
    <property type="entry name" value="TetR_C"/>
</dbReference>
<name>A0A844Z3A5_9SPHN</name>
<dbReference type="AlphaFoldDB" id="A0A844Z3A5"/>
<keyword evidence="7" id="KW-1185">Reference proteome</keyword>
<evidence type="ECO:0000256" key="4">
    <source>
        <dbReference type="PROSITE-ProRule" id="PRU00335"/>
    </source>
</evidence>
<keyword evidence="3" id="KW-0804">Transcription</keyword>
<protein>
    <submittedName>
        <fullName evidence="6">TetR family transcriptional regulator</fullName>
    </submittedName>
</protein>
<dbReference type="Proteomes" id="UP000460290">
    <property type="component" value="Unassembled WGS sequence"/>
</dbReference>
<evidence type="ECO:0000256" key="2">
    <source>
        <dbReference type="ARBA" id="ARBA00023125"/>
    </source>
</evidence>
<dbReference type="SUPFAM" id="SSF46689">
    <property type="entry name" value="Homeodomain-like"/>
    <property type="match status" value="1"/>
</dbReference>
<dbReference type="PANTHER" id="PTHR47506:SF3">
    <property type="entry name" value="HTH-TYPE TRANSCRIPTIONAL REGULATOR LMRA"/>
    <property type="match status" value="1"/>
</dbReference>
<dbReference type="Gene3D" id="1.10.357.10">
    <property type="entry name" value="Tetracycline Repressor, domain 2"/>
    <property type="match status" value="1"/>
</dbReference>
<dbReference type="SUPFAM" id="SSF48498">
    <property type="entry name" value="Tetracyclin repressor-like, C-terminal domain"/>
    <property type="match status" value="1"/>
</dbReference>
<dbReference type="Pfam" id="PF16925">
    <property type="entry name" value="TetR_C_13"/>
    <property type="match status" value="1"/>
</dbReference>
<dbReference type="GO" id="GO:0003677">
    <property type="term" value="F:DNA binding"/>
    <property type="evidence" value="ECO:0007669"/>
    <property type="project" value="UniProtKB-UniRule"/>
</dbReference>
<dbReference type="PROSITE" id="PS50977">
    <property type="entry name" value="HTH_TETR_2"/>
    <property type="match status" value="1"/>
</dbReference>
<evidence type="ECO:0000256" key="3">
    <source>
        <dbReference type="ARBA" id="ARBA00023163"/>
    </source>
</evidence>